<name>A0ABR1FES9_9ASCO</name>
<dbReference type="SUPFAM" id="SSF53223">
    <property type="entry name" value="Aminoacid dehydrogenase-like, N-terminal domain"/>
    <property type="match status" value="1"/>
</dbReference>
<organism evidence="4 5">
    <name type="scientific">Myxozyma melibiosi</name>
    <dbReference type="NCBI Taxonomy" id="54550"/>
    <lineage>
        <taxon>Eukaryota</taxon>
        <taxon>Fungi</taxon>
        <taxon>Dikarya</taxon>
        <taxon>Ascomycota</taxon>
        <taxon>Saccharomycotina</taxon>
        <taxon>Lipomycetes</taxon>
        <taxon>Lipomycetales</taxon>
        <taxon>Lipomycetaceae</taxon>
        <taxon>Myxozyma</taxon>
    </lineage>
</organism>
<dbReference type="Pfam" id="PF01488">
    <property type="entry name" value="Shikimate_DH"/>
    <property type="match status" value="1"/>
</dbReference>
<protein>
    <submittedName>
        <fullName evidence="4">Pentafunctional AROM polypeptide</fullName>
    </submittedName>
</protein>
<dbReference type="InterPro" id="IPR010110">
    <property type="entry name" value="Shikimate_DH_AroM-type"/>
</dbReference>
<gene>
    <name evidence="4" type="ORF">BZA70DRAFT_265649</name>
</gene>
<dbReference type="Gene3D" id="3.40.50.720">
    <property type="entry name" value="NAD(P)-binding Rossmann-like Domain"/>
    <property type="match status" value="1"/>
</dbReference>
<dbReference type="SUPFAM" id="SSF51735">
    <property type="entry name" value="NAD(P)-binding Rossmann-fold domains"/>
    <property type="match status" value="1"/>
</dbReference>
<evidence type="ECO:0000259" key="2">
    <source>
        <dbReference type="Pfam" id="PF08501"/>
    </source>
</evidence>
<evidence type="ECO:0000259" key="1">
    <source>
        <dbReference type="Pfam" id="PF01488"/>
    </source>
</evidence>
<reference evidence="4 5" key="1">
    <citation type="submission" date="2024-03" db="EMBL/GenBank/DDBJ databases">
        <title>Genome-scale model development and genomic sequencing of the oleaginous clade Lipomyces.</title>
        <authorList>
            <consortium name="Lawrence Berkeley National Laboratory"/>
            <person name="Czajka J.J."/>
            <person name="Han Y."/>
            <person name="Kim J."/>
            <person name="Mondo S.J."/>
            <person name="Hofstad B.A."/>
            <person name="Robles A."/>
            <person name="Haridas S."/>
            <person name="Riley R."/>
            <person name="LaButti K."/>
            <person name="Pangilinan J."/>
            <person name="Andreopoulos W."/>
            <person name="Lipzen A."/>
            <person name="Yan J."/>
            <person name="Wang M."/>
            <person name="Ng V."/>
            <person name="Grigoriev I.V."/>
            <person name="Spatafora J.W."/>
            <person name="Magnuson J.K."/>
            <person name="Baker S.E."/>
            <person name="Pomraning K.R."/>
        </authorList>
    </citation>
    <scope>NUCLEOTIDE SEQUENCE [LARGE SCALE GENOMIC DNA]</scope>
    <source>
        <strain evidence="4 5">Phaff 52-87</strain>
    </source>
</reference>
<dbReference type="InterPro" id="IPR036291">
    <property type="entry name" value="NAD(P)-bd_dom_sf"/>
</dbReference>
<accession>A0ABR1FES9</accession>
<dbReference type="InterPro" id="IPR022893">
    <property type="entry name" value="Shikimate_DH_fam"/>
</dbReference>
<evidence type="ECO:0000259" key="3">
    <source>
        <dbReference type="Pfam" id="PF18317"/>
    </source>
</evidence>
<dbReference type="EMBL" id="JBBJBU010000001">
    <property type="protein sequence ID" value="KAK7208364.1"/>
    <property type="molecule type" value="Genomic_DNA"/>
</dbReference>
<dbReference type="InterPro" id="IPR006151">
    <property type="entry name" value="Shikm_DH/Glu-tRNA_Rdtase"/>
</dbReference>
<dbReference type="Proteomes" id="UP001498771">
    <property type="component" value="Unassembled WGS sequence"/>
</dbReference>
<feature type="domain" description="Shikimate dehydrogenase substrate binding N-terminal" evidence="2">
    <location>
        <begin position="12"/>
        <end position="94"/>
    </location>
</feature>
<evidence type="ECO:0000313" key="5">
    <source>
        <dbReference type="Proteomes" id="UP001498771"/>
    </source>
</evidence>
<dbReference type="InterPro" id="IPR046346">
    <property type="entry name" value="Aminoacid_DH-like_N_sf"/>
</dbReference>
<dbReference type="CDD" id="cd01065">
    <property type="entry name" value="NAD_bind_Shikimate_DH"/>
    <property type="match status" value="1"/>
</dbReference>
<sequence length="297" mass="31528">MAGTPSPRQFVIFGYNIQYTLSPTIHNAAFAALGLPHHYSIHDVPSLEPDETRALLSAPSFGGASVTLPHKLAIIPFLDQVSDAASMIGAVNTIIVDDSDSSKRVLKGDNTDYTGIRDCISAALPSGAPPLQSGLVIGAGGSARAAIYALYSLGVPTVYIYNRTVSKAQDISREFSSRVKVVVIESLDPSSWPAGASSPQVIVGNVPGDAMTESDFPPSLLSSNAGGVIVEMAYKPDVTPLMRAAEKSGGAWKVVRGTDVLLGQGYEQFRLWTGLEPPKEVMIDALTKEVERRKKSE</sequence>
<evidence type="ECO:0000313" key="4">
    <source>
        <dbReference type="EMBL" id="KAK7208364.1"/>
    </source>
</evidence>
<dbReference type="GeneID" id="90036489"/>
<proteinExistence type="predicted"/>
<dbReference type="InterPro" id="IPR013708">
    <property type="entry name" value="Shikimate_DH-bd_N"/>
</dbReference>
<dbReference type="InterPro" id="IPR041121">
    <property type="entry name" value="SDH_C"/>
</dbReference>
<dbReference type="NCBIfam" id="TIGR01809">
    <property type="entry name" value="Shik-DH-AROM"/>
    <property type="match status" value="1"/>
</dbReference>
<dbReference type="Pfam" id="PF18317">
    <property type="entry name" value="SDH_C"/>
    <property type="match status" value="1"/>
</dbReference>
<feature type="domain" description="SDH C-terminal" evidence="3">
    <location>
        <begin position="257"/>
        <end position="286"/>
    </location>
</feature>
<dbReference type="PANTHER" id="PTHR21089">
    <property type="entry name" value="SHIKIMATE DEHYDROGENASE"/>
    <property type="match status" value="1"/>
</dbReference>
<comment type="caution">
    <text evidence="4">The sequence shown here is derived from an EMBL/GenBank/DDBJ whole genome shotgun (WGS) entry which is preliminary data.</text>
</comment>
<dbReference type="RefSeq" id="XP_064771397.1">
    <property type="nucleotide sequence ID" value="XM_064910977.1"/>
</dbReference>
<keyword evidence="5" id="KW-1185">Reference proteome</keyword>
<dbReference type="Pfam" id="PF08501">
    <property type="entry name" value="Shikimate_dh_N"/>
    <property type="match status" value="1"/>
</dbReference>
<dbReference type="PANTHER" id="PTHR21089:SF1">
    <property type="entry name" value="BIFUNCTIONAL 3-DEHYDROQUINATE DEHYDRATASE_SHIKIMATE DEHYDROGENASE, CHLOROPLASTIC"/>
    <property type="match status" value="1"/>
</dbReference>
<feature type="domain" description="Quinate/shikimate 5-dehydrogenase/glutamyl-tRNA reductase" evidence="1">
    <location>
        <begin position="135"/>
        <end position="187"/>
    </location>
</feature>
<dbReference type="Gene3D" id="3.40.50.10860">
    <property type="entry name" value="Leucine Dehydrogenase, chain A, domain 1"/>
    <property type="match status" value="1"/>
</dbReference>